<keyword evidence="2" id="KW-0560">Oxidoreductase</keyword>
<gene>
    <name evidence="3" type="ORF">IFM46972_01582</name>
</gene>
<evidence type="ECO:0000313" key="4">
    <source>
        <dbReference type="Proteomes" id="UP000465221"/>
    </source>
</evidence>
<evidence type="ECO:0000256" key="2">
    <source>
        <dbReference type="ARBA" id="ARBA00023002"/>
    </source>
</evidence>
<dbReference type="PANTHER" id="PTHR43157">
    <property type="entry name" value="PHOSPHATIDYLINOSITOL-GLYCAN BIOSYNTHESIS CLASS F PROTEIN-RELATED"/>
    <property type="match status" value="1"/>
</dbReference>
<dbReference type="Gene3D" id="3.40.50.720">
    <property type="entry name" value="NAD(P)-binding Rossmann-like Domain"/>
    <property type="match status" value="1"/>
</dbReference>
<dbReference type="InterPro" id="IPR036291">
    <property type="entry name" value="NAD(P)-bd_dom_sf"/>
</dbReference>
<dbReference type="Pfam" id="PF00106">
    <property type="entry name" value="adh_short"/>
    <property type="match status" value="1"/>
</dbReference>
<comment type="caution">
    <text evidence="3">The sequence shown here is derived from an EMBL/GenBank/DDBJ whole genome shotgun (WGS) entry which is preliminary data.</text>
</comment>
<dbReference type="EMBL" id="BLKC01000007">
    <property type="protein sequence ID" value="GFF25877.1"/>
    <property type="molecule type" value="Genomic_DNA"/>
</dbReference>
<dbReference type="Proteomes" id="UP000465221">
    <property type="component" value="Unassembled WGS sequence"/>
</dbReference>
<reference evidence="3 4" key="1">
    <citation type="submission" date="2020-01" db="EMBL/GenBank/DDBJ databases">
        <title>Draft genome sequence of Aspergillus udagawae IFM 46972.</title>
        <authorList>
            <person name="Takahashi H."/>
            <person name="Yaguchi T."/>
        </authorList>
    </citation>
    <scope>NUCLEOTIDE SEQUENCE [LARGE SCALE GENOMIC DNA]</scope>
    <source>
        <strain evidence="3 4">IFM 46972</strain>
    </source>
</reference>
<organism evidence="3 4">
    <name type="scientific">Aspergillus udagawae</name>
    <dbReference type="NCBI Taxonomy" id="91492"/>
    <lineage>
        <taxon>Eukaryota</taxon>
        <taxon>Fungi</taxon>
        <taxon>Dikarya</taxon>
        <taxon>Ascomycota</taxon>
        <taxon>Pezizomycotina</taxon>
        <taxon>Eurotiomycetes</taxon>
        <taxon>Eurotiomycetidae</taxon>
        <taxon>Eurotiales</taxon>
        <taxon>Aspergillaceae</taxon>
        <taxon>Aspergillus</taxon>
        <taxon>Aspergillus subgen. Fumigati</taxon>
    </lineage>
</organism>
<dbReference type="AlphaFoldDB" id="A0A8H3RH97"/>
<name>A0A8H3RH97_9EURO</name>
<dbReference type="GO" id="GO:0016491">
    <property type="term" value="F:oxidoreductase activity"/>
    <property type="evidence" value="ECO:0007669"/>
    <property type="project" value="UniProtKB-KW"/>
</dbReference>
<sequence>MPSLGEEKFVHPAYYYTVTQEFTASSNSSCSIKACIPIPIKMVMLRLTAEQYQKLPILVDEKTCIGRTYIITGGNSGLGLETARHLVSASAECVVLAVRNLKAGEVAKNDIEKTTGRTGVVQVQHIDMSTYASVESFVEKITDELDRIDGFICNAGIMTDAWSQFEGMETSVFVNVINTVFLGALMMPKLKKCASKYNIKPTLVFIVSVLGYTAKSEMDKSRNGVIFDGLNNQKRANMDSRYALTKLVEECAVRQLAALCPVERTGVVITMVAPGLCSTGLGRDVRTFTKIMHEAVRAMMARTAEEGSRTILHGLLVGEEGHGKLLSGCKIKECWVPTWLTNEEGQTLQKGIWDELVSRLETVQPGCISRLK</sequence>
<dbReference type="PANTHER" id="PTHR43157:SF31">
    <property type="entry name" value="PHOSPHATIDYLINOSITOL-GLYCAN BIOSYNTHESIS CLASS F PROTEIN"/>
    <property type="match status" value="1"/>
</dbReference>
<proteinExistence type="inferred from homology"/>
<dbReference type="PRINTS" id="PR00081">
    <property type="entry name" value="GDHRDH"/>
</dbReference>
<accession>A0A8H3RH97</accession>
<comment type="similarity">
    <text evidence="1">Belongs to the short-chain dehydrogenases/reductases (SDR) family.</text>
</comment>
<dbReference type="InterPro" id="IPR002347">
    <property type="entry name" value="SDR_fam"/>
</dbReference>
<evidence type="ECO:0000313" key="3">
    <source>
        <dbReference type="EMBL" id="GFF25877.1"/>
    </source>
</evidence>
<dbReference type="SUPFAM" id="SSF51735">
    <property type="entry name" value="NAD(P)-binding Rossmann-fold domains"/>
    <property type="match status" value="1"/>
</dbReference>
<evidence type="ECO:0000256" key="1">
    <source>
        <dbReference type="ARBA" id="ARBA00006484"/>
    </source>
</evidence>
<protein>
    <submittedName>
        <fullName evidence="3">Retinol dehydrogenase 12</fullName>
    </submittedName>
</protein>